<dbReference type="Gene3D" id="3.40.50.2020">
    <property type="match status" value="1"/>
</dbReference>
<accession>A0ABW8PU51</accession>
<evidence type="ECO:0000256" key="2">
    <source>
        <dbReference type="ARBA" id="ARBA00008391"/>
    </source>
</evidence>
<evidence type="ECO:0000313" key="10">
    <source>
        <dbReference type="EMBL" id="MFK7159823.1"/>
    </source>
</evidence>
<keyword evidence="5 10" id="KW-0328">Glycosyltransferase</keyword>
<dbReference type="Proteomes" id="UP001621714">
    <property type="component" value="Unassembled WGS sequence"/>
</dbReference>
<keyword evidence="4" id="KW-0963">Cytoplasm</keyword>
<evidence type="ECO:0000259" key="9">
    <source>
        <dbReference type="Pfam" id="PF00156"/>
    </source>
</evidence>
<dbReference type="RefSeq" id="WP_405336685.1">
    <property type="nucleotide sequence ID" value="NZ_JBANFI010000001.1"/>
</dbReference>
<dbReference type="SUPFAM" id="SSF53271">
    <property type="entry name" value="PRTase-like"/>
    <property type="match status" value="1"/>
</dbReference>
<dbReference type="Pfam" id="PF00156">
    <property type="entry name" value="Pribosyltran"/>
    <property type="match status" value="1"/>
</dbReference>
<evidence type="ECO:0000256" key="7">
    <source>
        <dbReference type="ARBA" id="ARBA00022726"/>
    </source>
</evidence>
<name>A0ABW8PU51_9GAMM</name>
<dbReference type="GO" id="GO:0016757">
    <property type="term" value="F:glycosyltransferase activity"/>
    <property type="evidence" value="ECO:0007669"/>
    <property type="project" value="UniProtKB-KW"/>
</dbReference>
<dbReference type="PANTHER" id="PTHR11776:SF7">
    <property type="entry name" value="PHOSPHORIBOSYLTRANSFERASE DOMAIN-CONTAINING PROTEIN"/>
    <property type="match status" value="1"/>
</dbReference>
<dbReference type="PANTHER" id="PTHR11776">
    <property type="entry name" value="ADENINE PHOSPHORIBOSYLTRANSFERASE"/>
    <property type="match status" value="1"/>
</dbReference>
<feature type="domain" description="Phosphoribosyltransferase" evidence="9">
    <location>
        <begin position="30"/>
        <end position="158"/>
    </location>
</feature>
<sequence>MLDDFELKQKVTLYQDFPKKGYHMRDLSGLLDDPKALQLITDTFVHRYLDAQLTRIVALKGRGTMFAAVLAYRLNLPLVVIRDLGEEPGEVLYERAPSAAGERTLEMRVGAVQSEDQVLLFDDILSSGATLLAAASLIRRQGAQIYEVATLIDLPDQGGSERLQEIDVSTYALMAFAQDQA</sequence>
<dbReference type="EC" id="2.4.2.-" evidence="10"/>
<dbReference type="InterPro" id="IPR000836">
    <property type="entry name" value="PRTase_dom"/>
</dbReference>
<dbReference type="InterPro" id="IPR050120">
    <property type="entry name" value="Adenine_PRTase"/>
</dbReference>
<evidence type="ECO:0000256" key="3">
    <source>
        <dbReference type="ARBA" id="ARBA00011738"/>
    </source>
</evidence>
<dbReference type="CDD" id="cd06223">
    <property type="entry name" value="PRTases_typeI"/>
    <property type="match status" value="1"/>
</dbReference>
<evidence type="ECO:0000256" key="6">
    <source>
        <dbReference type="ARBA" id="ARBA00022679"/>
    </source>
</evidence>
<evidence type="ECO:0000256" key="5">
    <source>
        <dbReference type="ARBA" id="ARBA00022676"/>
    </source>
</evidence>
<organism evidence="10 11">
    <name type="scientific">Marinospirillum alkalitolerans</name>
    <dbReference type="NCBI Taxonomy" id="3123374"/>
    <lineage>
        <taxon>Bacteria</taxon>
        <taxon>Pseudomonadati</taxon>
        <taxon>Pseudomonadota</taxon>
        <taxon>Gammaproteobacteria</taxon>
        <taxon>Oceanospirillales</taxon>
        <taxon>Oceanospirillaceae</taxon>
        <taxon>Marinospirillum</taxon>
    </lineage>
</organism>
<comment type="subcellular location">
    <subcellularLocation>
        <location evidence="1">Cytoplasm</location>
    </subcellularLocation>
</comment>
<evidence type="ECO:0000256" key="1">
    <source>
        <dbReference type="ARBA" id="ARBA00004496"/>
    </source>
</evidence>
<protein>
    <submittedName>
        <fullName evidence="10">Purine phosphoribosyltransferase family protein</fullName>
        <ecNumber evidence="10">2.4.2.-</ecNumber>
    </submittedName>
</protein>
<reference evidence="10 11" key="1">
    <citation type="submission" date="2024-02" db="EMBL/GenBank/DDBJ databases">
        <title>Marinospirillum sp. MEB 164 isolated from Lonar lake sediment.</title>
        <authorList>
            <person name="Joshi A."/>
            <person name="Thite S."/>
        </authorList>
    </citation>
    <scope>NUCLEOTIDE SEQUENCE [LARGE SCALE GENOMIC DNA]</scope>
    <source>
        <strain evidence="10 11">MEB164</strain>
    </source>
</reference>
<evidence type="ECO:0000313" key="11">
    <source>
        <dbReference type="Proteomes" id="UP001621714"/>
    </source>
</evidence>
<comment type="subunit">
    <text evidence="3">Homodimer.</text>
</comment>
<comment type="pathway">
    <text evidence="8">Purine metabolism.</text>
</comment>
<gene>
    <name evidence="10" type="ORF">V6U78_02070</name>
</gene>
<evidence type="ECO:0000256" key="8">
    <source>
        <dbReference type="ARBA" id="ARBA00025704"/>
    </source>
</evidence>
<dbReference type="InterPro" id="IPR029057">
    <property type="entry name" value="PRTase-like"/>
</dbReference>
<keyword evidence="11" id="KW-1185">Reference proteome</keyword>
<keyword evidence="7" id="KW-0660">Purine salvage</keyword>
<comment type="similarity">
    <text evidence="2">Belongs to the purine/pyrimidine phosphoribosyltransferase family.</text>
</comment>
<keyword evidence="6 10" id="KW-0808">Transferase</keyword>
<comment type="caution">
    <text evidence="10">The sequence shown here is derived from an EMBL/GenBank/DDBJ whole genome shotgun (WGS) entry which is preliminary data.</text>
</comment>
<dbReference type="EMBL" id="JBANFI010000001">
    <property type="protein sequence ID" value="MFK7159823.1"/>
    <property type="molecule type" value="Genomic_DNA"/>
</dbReference>
<evidence type="ECO:0000256" key="4">
    <source>
        <dbReference type="ARBA" id="ARBA00022490"/>
    </source>
</evidence>
<proteinExistence type="inferred from homology"/>